<keyword evidence="3" id="KW-1185">Reference proteome</keyword>
<gene>
    <name evidence="2" type="ORF">Air01nite_49390</name>
</gene>
<reference evidence="2 3" key="1">
    <citation type="submission" date="2021-01" db="EMBL/GenBank/DDBJ databases">
        <title>Whole genome shotgun sequence of Asanoa iriomotensis NBRC 100142.</title>
        <authorList>
            <person name="Komaki H."/>
            <person name="Tamura T."/>
        </authorList>
    </citation>
    <scope>NUCLEOTIDE SEQUENCE [LARGE SCALE GENOMIC DNA]</scope>
    <source>
        <strain evidence="2 3">NBRC 100142</strain>
    </source>
</reference>
<organism evidence="2 3">
    <name type="scientific">Asanoa iriomotensis</name>
    <dbReference type="NCBI Taxonomy" id="234613"/>
    <lineage>
        <taxon>Bacteria</taxon>
        <taxon>Bacillati</taxon>
        <taxon>Actinomycetota</taxon>
        <taxon>Actinomycetes</taxon>
        <taxon>Micromonosporales</taxon>
        <taxon>Micromonosporaceae</taxon>
        <taxon>Asanoa</taxon>
    </lineage>
</organism>
<protein>
    <recommendedName>
        <fullName evidence="4">GerMN domain-containing protein</fullName>
    </recommendedName>
</protein>
<dbReference type="RefSeq" id="WP_203705606.1">
    <property type="nucleotide sequence ID" value="NZ_BAAALU010000001.1"/>
</dbReference>
<evidence type="ECO:0000256" key="1">
    <source>
        <dbReference type="SAM" id="MobiDB-lite"/>
    </source>
</evidence>
<name>A0ABQ4C7X1_9ACTN</name>
<sequence>MKRWIVVPLLLVAFLGGCGVRPSGVITGGPAPTGKVDGARIYLISDGEPALVLRQSKPATPDEVLRLLAAGPSDAERSLGLTTEVPSGLAPKVALEDGATVVAVGTDVRSLPVLAVVQIVCTVQATTSSAPVSLVSGGQRRGPLTCPRYPPS</sequence>
<comment type="caution">
    <text evidence="2">The sequence shown here is derived from an EMBL/GenBank/DDBJ whole genome shotgun (WGS) entry which is preliminary data.</text>
</comment>
<evidence type="ECO:0000313" key="2">
    <source>
        <dbReference type="EMBL" id="GIF58844.1"/>
    </source>
</evidence>
<dbReference type="EMBL" id="BONC01000038">
    <property type="protein sequence ID" value="GIF58844.1"/>
    <property type="molecule type" value="Genomic_DNA"/>
</dbReference>
<accession>A0ABQ4C7X1</accession>
<dbReference type="PROSITE" id="PS51257">
    <property type="entry name" value="PROKAR_LIPOPROTEIN"/>
    <property type="match status" value="1"/>
</dbReference>
<dbReference type="Proteomes" id="UP000624325">
    <property type="component" value="Unassembled WGS sequence"/>
</dbReference>
<proteinExistence type="predicted"/>
<evidence type="ECO:0000313" key="3">
    <source>
        <dbReference type="Proteomes" id="UP000624325"/>
    </source>
</evidence>
<evidence type="ECO:0008006" key="4">
    <source>
        <dbReference type="Google" id="ProtNLM"/>
    </source>
</evidence>
<feature type="region of interest" description="Disordered" evidence="1">
    <location>
        <begin position="133"/>
        <end position="152"/>
    </location>
</feature>